<feature type="domain" description="Impact N-terminal" evidence="2">
    <location>
        <begin position="24"/>
        <end position="129"/>
    </location>
</feature>
<dbReference type="InterPro" id="IPR020568">
    <property type="entry name" value="Ribosomal_Su5_D2-typ_SF"/>
</dbReference>
<comment type="caution">
    <text evidence="4">The sequence shown here is derived from an EMBL/GenBank/DDBJ whole genome shotgun (WGS) entry which is preliminary data.</text>
</comment>
<evidence type="ECO:0000259" key="3">
    <source>
        <dbReference type="Pfam" id="PF09186"/>
    </source>
</evidence>
<dbReference type="GO" id="GO:0006446">
    <property type="term" value="P:regulation of translational initiation"/>
    <property type="evidence" value="ECO:0007669"/>
    <property type="project" value="TreeGrafter"/>
</dbReference>
<evidence type="ECO:0000256" key="1">
    <source>
        <dbReference type="ARBA" id="ARBA00007665"/>
    </source>
</evidence>
<dbReference type="RefSeq" id="WP_239210692.1">
    <property type="nucleotide sequence ID" value="NZ_CP091865.1"/>
</dbReference>
<dbReference type="AlphaFoldDB" id="A0AAP4BW62"/>
<dbReference type="SUPFAM" id="SSF54211">
    <property type="entry name" value="Ribosomal protein S5 domain 2-like"/>
    <property type="match status" value="1"/>
</dbReference>
<dbReference type="InterPro" id="IPR023582">
    <property type="entry name" value="Impact"/>
</dbReference>
<organism evidence="4 5">
    <name type="scientific">Corynebacterium propinquum</name>
    <dbReference type="NCBI Taxonomy" id="43769"/>
    <lineage>
        <taxon>Bacteria</taxon>
        <taxon>Bacillati</taxon>
        <taxon>Actinomycetota</taxon>
        <taxon>Actinomycetes</taxon>
        <taxon>Mycobacteriales</taxon>
        <taxon>Corynebacteriaceae</taxon>
        <taxon>Corynebacterium</taxon>
    </lineage>
</organism>
<proteinExistence type="inferred from homology"/>
<evidence type="ECO:0000313" key="4">
    <source>
        <dbReference type="EMBL" id="MDK4326928.1"/>
    </source>
</evidence>
<dbReference type="InterPro" id="IPR001498">
    <property type="entry name" value="Impact_N"/>
</dbReference>
<dbReference type="Pfam" id="PF01205">
    <property type="entry name" value="Impact_N"/>
    <property type="match status" value="1"/>
</dbReference>
<evidence type="ECO:0000313" key="5">
    <source>
        <dbReference type="Proteomes" id="UP001226160"/>
    </source>
</evidence>
<evidence type="ECO:0000259" key="2">
    <source>
        <dbReference type="Pfam" id="PF01205"/>
    </source>
</evidence>
<reference evidence="4" key="1">
    <citation type="submission" date="2023-05" db="EMBL/GenBank/DDBJ databases">
        <title>Metabolic capabilities are highly conserved among human nasal-associated Corynebacterium species in pangenomic analyses.</title>
        <authorList>
            <person name="Tran T.H."/>
            <person name="Roberts A.Q."/>
            <person name="Escapa I.F."/>
            <person name="Gao W."/>
            <person name="Conlan S."/>
            <person name="Kong H."/>
            <person name="Segre J.A."/>
            <person name="Kelly M.S."/>
            <person name="Lemon K.P."/>
        </authorList>
    </citation>
    <scope>NUCLEOTIDE SEQUENCE</scope>
    <source>
        <strain evidence="4">KPL2654</strain>
    </source>
</reference>
<sequence>MADNDHCYQLPAAGRSFRAEIEIKRSRFIGIIERVSDDEQARDFIDRVRAEFPDARHHCSAYLYRVEQANPVERSSDDGEPGGTAGKPILDVVHGSGMQDLACVVVRYFGGIKLGAGGLVHAYSQTAGLAVEQVQRRWRCLRNLYTVSFSHADAQKYEAELRAKNITITDTEYGADVTYTLAVDPDGVEQLESQLAALTSGAAQLAEAGTAWVEKAVD</sequence>
<dbReference type="PROSITE" id="PS00910">
    <property type="entry name" value="UPF0029"/>
    <property type="match status" value="1"/>
</dbReference>
<feature type="domain" description="UPF0029" evidence="3">
    <location>
        <begin position="147"/>
        <end position="201"/>
    </location>
</feature>
<dbReference type="Gene3D" id="3.30.230.30">
    <property type="entry name" value="Impact, N-terminal domain"/>
    <property type="match status" value="1"/>
</dbReference>
<dbReference type="Pfam" id="PF09186">
    <property type="entry name" value="DUF1949"/>
    <property type="match status" value="1"/>
</dbReference>
<dbReference type="SUPFAM" id="SSF54980">
    <property type="entry name" value="EF-G C-terminal domain-like"/>
    <property type="match status" value="1"/>
</dbReference>
<dbReference type="InterPro" id="IPR035647">
    <property type="entry name" value="EFG_III/V"/>
</dbReference>
<dbReference type="PANTHER" id="PTHR16301:SF20">
    <property type="entry name" value="IMPACT FAMILY MEMBER YIGZ"/>
    <property type="match status" value="1"/>
</dbReference>
<dbReference type="InterPro" id="IPR036956">
    <property type="entry name" value="Impact_N_sf"/>
</dbReference>
<gene>
    <name evidence="4" type="ORF">QPX54_10500</name>
</gene>
<dbReference type="PANTHER" id="PTHR16301">
    <property type="entry name" value="IMPACT-RELATED"/>
    <property type="match status" value="1"/>
</dbReference>
<protein>
    <submittedName>
        <fullName evidence="4">YigZ family protein</fullName>
    </submittedName>
</protein>
<dbReference type="Gene3D" id="3.30.70.240">
    <property type="match status" value="1"/>
</dbReference>
<dbReference type="InterPro" id="IPR020569">
    <property type="entry name" value="UPF0029_Impact_CS"/>
</dbReference>
<dbReference type="InterPro" id="IPR015269">
    <property type="entry name" value="UPF0029_Impact_C"/>
</dbReference>
<dbReference type="Proteomes" id="UP001226160">
    <property type="component" value="Unassembled WGS sequence"/>
</dbReference>
<accession>A0AAP4BW62</accession>
<name>A0AAP4BW62_9CORY</name>
<dbReference type="EMBL" id="JASNVP010000011">
    <property type="protein sequence ID" value="MDK4326928.1"/>
    <property type="molecule type" value="Genomic_DNA"/>
</dbReference>
<dbReference type="InterPro" id="IPR015796">
    <property type="entry name" value="Impact_YigZ-like"/>
</dbReference>
<comment type="similarity">
    <text evidence="1">Belongs to the IMPACT family.</text>
</comment>
<dbReference type="NCBIfam" id="TIGR00257">
    <property type="entry name" value="IMPACT_YIGZ"/>
    <property type="match status" value="1"/>
</dbReference>
<dbReference type="GO" id="GO:0005737">
    <property type="term" value="C:cytoplasm"/>
    <property type="evidence" value="ECO:0007669"/>
    <property type="project" value="TreeGrafter"/>
</dbReference>